<dbReference type="InterPro" id="IPR012223">
    <property type="entry name" value="TEII"/>
</dbReference>
<gene>
    <name evidence="3" type="ORF">FOS08_28415</name>
</gene>
<sequence>MKLICLPHAGGSAAIFNGWKASLVSEITLENVELAGRGKRYRENFYTNVFEAVEDIYSIIHKELDASPYAIFGHSMGSLLAFELGHKIQQEKRRIPEAFFFSGKAAPNFLTQESVHLYEKERFIKKIFSLGGTPAELMNYKVLLDSYLPIIRADYKIVETYKFQNNRLLLNTPFYIFYGDKDPITLDKIKAWENYTSKSCEWFKFDGNHFFIKQQERLVINLINKILIKKQKIGM</sequence>
<name>A0AAJ3V3N3_9BACI</name>
<dbReference type="GO" id="GO:0008610">
    <property type="term" value="P:lipid biosynthetic process"/>
    <property type="evidence" value="ECO:0007669"/>
    <property type="project" value="TreeGrafter"/>
</dbReference>
<proteinExistence type="inferred from homology"/>
<accession>A0AAJ3V3N3</accession>
<dbReference type="InterPro" id="IPR001031">
    <property type="entry name" value="Thioesterase"/>
</dbReference>
<evidence type="ECO:0000256" key="1">
    <source>
        <dbReference type="ARBA" id="ARBA00007169"/>
    </source>
</evidence>
<dbReference type="SUPFAM" id="SSF53474">
    <property type="entry name" value="alpha/beta-Hydrolases"/>
    <property type="match status" value="1"/>
</dbReference>
<dbReference type="PANTHER" id="PTHR11487:SF0">
    <property type="entry name" value="S-ACYL FATTY ACID SYNTHASE THIOESTERASE, MEDIUM CHAIN"/>
    <property type="match status" value="1"/>
</dbReference>
<dbReference type="InterPro" id="IPR029058">
    <property type="entry name" value="AB_hydrolase_fold"/>
</dbReference>
<dbReference type="Pfam" id="PF00975">
    <property type="entry name" value="Thioesterase"/>
    <property type="match status" value="1"/>
</dbReference>
<dbReference type="EMBL" id="VLYX01000079">
    <property type="protein sequence ID" value="MDR4329601.1"/>
    <property type="molecule type" value="Genomic_DNA"/>
</dbReference>
<evidence type="ECO:0000313" key="3">
    <source>
        <dbReference type="EMBL" id="MDR4329601.1"/>
    </source>
</evidence>
<reference evidence="3" key="1">
    <citation type="submission" date="2019-07" db="EMBL/GenBank/DDBJ databases">
        <title>Phylogenomic Reclassification of ATCC Bacillus Strains and Various Taxa within the Genus Bacillus.</title>
        <authorList>
            <person name="Riojas M.A."/>
            <person name="Frank A.M."/>
            <person name="Fenn S.L."/>
            <person name="King S.P."/>
            <person name="Brower S.M."/>
            <person name="Hazbon M.H."/>
        </authorList>
    </citation>
    <scope>NUCLEOTIDE SEQUENCE</scope>
    <source>
        <strain evidence="3">NR-12239</strain>
    </source>
</reference>
<protein>
    <submittedName>
        <fullName evidence="3">Thioesterase</fullName>
    </submittedName>
</protein>
<comment type="caution">
    <text evidence="3">The sequence shown here is derived from an EMBL/GenBank/DDBJ whole genome shotgun (WGS) entry which is preliminary data.</text>
</comment>
<dbReference type="PANTHER" id="PTHR11487">
    <property type="entry name" value="THIOESTERASE"/>
    <property type="match status" value="1"/>
</dbReference>
<evidence type="ECO:0000259" key="2">
    <source>
        <dbReference type="Pfam" id="PF00975"/>
    </source>
</evidence>
<organism evidence="3 4">
    <name type="scientific">Bacillus pseudomycoides</name>
    <dbReference type="NCBI Taxonomy" id="64104"/>
    <lineage>
        <taxon>Bacteria</taxon>
        <taxon>Bacillati</taxon>
        <taxon>Bacillota</taxon>
        <taxon>Bacilli</taxon>
        <taxon>Bacillales</taxon>
        <taxon>Bacillaceae</taxon>
        <taxon>Bacillus</taxon>
        <taxon>Bacillus cereus group</taxon>
    </lineage>
</organism>
<evidence type="ECO:0000313" key="4">
    <source>
        <dbReference type="Proteomes" id="UP001248134"/>
    </source>
</evidence>
<feature type="domain" description="Thioesterase" evidence="2">
    <location>
        <begin position="2"/>
        <end position="225"/>
    </location>
</feature>
<dbReference type="Gene3D" id="3.40.50.1820">
    <property type="entry name" value="alpha/beta hydrolase"/>
    <property type="match status" value="1"/>
</dbReference>
<dbReference type="AlphaFoldDB" id="A0AAJ3V3N3"/>
<dbReference type="Proteomes" id="UP001248134">
    <property type="component" value="Unassembled WGS sequence"/>
</dbReference>
<comment type="similarity">
    <text evidence="1">Belongs to the thioesterase family.</text>
</comment>